<dbReference type="AlphaFoldDB" id="A0A1F7GM89"/>
<accession>A0A1F7GM89</accession>
<keyword evidence="1" id="KW-1133">Transmembrane helix</keyword>
<evidence type="ECO:0000313" key="2">
    <source>
        <dbReference type="EMBL" id="OGK20108.1"/>
    </source>
</evidence>
<evidence type="ECO:0000256" key="1">
    <source>
        <dbReference type="SAM" id="Phobius"/>
    </source>
</evidence>
<proteinExistence type="predicted"/>
<comment type="caution">
    <text evidence="2">The sequence shown here is derived from an EMBL/GenBank/DDBJ whole genome shotgun (WGS) entry which is preliminary data.</text>
</comment>
<organism evidence="2 3">
    <name type="scientific">Candidatus Roizmanbacteria bacterium RIFCSPHIGHO2_01_FULL_39_8</name>
    <dbReference type="NCBI Taxonomy" id="1802033"/>
    <lineage>
        <taxon>Bacteria</taxon>
        <taxon>Candidatus Roizmaniibacteriota</taxon>
    </lineage>
</organism>
<evidence type="ECO:0000313" key="3">
    <source>
        <dbReference type="Proteomes" id="UP000177026"/>
    </source>
</evidence>
<feature type="transmembrane region" description="Helical" evidence="1">
    <location>
        <begin position="27"/>
        <end position="47"/>
    </location>
</feature>
<protein>
    <submittedName>
        <fullName evidence="2">Uncharacterized protein</fullName>
    </submittedName>
</protein>
<keyword evidence="1" id="KW-0472">Membrane</keyword>
<name>A0A1F7GM89_9BACT</name>
<reference evidence="2 3" key="1">
    <citation type="journal article" date="2016" name="Nat. Commun.">
        <title>Thousands of microbial genomes shed light on interconnected biogeochemical processes in an aquifer system.</title>
        <authorList>
            <person name="Anantharaman K."/>
            <person name="Brown C.T."/>
            <person name="Hug L.A."/>
            <person name="Sharon I."/>
            <person name="Castelle C.J."/>
            <person name="Probst A.J."/>
            <person name="Thomas B.C."/>
            <person name="Singh A."/>
            <person name="Wilkins M.J."/>
            <person name="Karaoz U."/>
            <person name="Brodie E.L."/>
            <person name="Williams K.H."/>
            <person name="Hubbard S.S."/>
            <person name="Banfield J.F."/>
        </authorList>
    </citation>
    <scope>NUCLEOTIDE SEQUENCE [LARGE SCALE GENOMIC DNA]</scope>
</reference>
<dbReference type="Proteomes" id="UP000177026">
    <property type="component" value="Unassembled WGS sequence"/>
</dbReference>
<dbReference type="EMBL" id="MFZI01000040">
    <property type="protein sequence ID" value="OGK20108.1"/>
    <property type="molecule type" value="Genomic_DNA"/>
</dbReference>
<gene>
    <name evidence="2" type="ORF">A2866_01120</name>
</gene>
<keyword evidence="1" id="KW-0812">Transmembrane</keyword>
<sequence length="313" mass="35525">MENQEEIKEGYMRVVGESPVSPLYKKLFIGLMFLFVLIAVTGGAYFMGRTQSTPVVTPSPTLQPTQTVISPSVSPSSEVKISPTIKVVKDESIVPVGQNTVNFARIGDKTYLRYRGKIYDDSDQIDPKKVSISNPDQNTWYGLTDAPPDTSFGSLLSDEVFGFKVAPDTKSFSFIMRWGKENSPISYYVYYYSAFDKYQQSLLVNKFTPDFNLNKSQDVPKIDQFSPDGKYLSLQMYVCWNCGGSKPETLLVRLQDYEMKRIGKTSYFFWKNNGEYEYKEYKIIACPPTPTGEWMGGECTEKPENLPLKTGQF</sequence>